<dbReference type="CDD" id="cd05468">
    <property type="entry name" value="pVHL"/>
    <property type="match status" value="1"/>
</dbReference>
<dbReference type="InterPro" id="IPR024053">
    <property type="entry name" value="VHL_beta_dom"/>
</dbReference>
<dbReference type="Gene3D" id="1.10.750.10">
    <property type="entry name" value="von Hippel-Lindau disease tumour suppressor, alpha domain"/>
    <property type="match status" value="1"/>
</dbReference>
<dbReference type="InterPro" id="IPR022772">
    <property type="entry name" value="VHL_tumour_suppress_b/a_dom"/>
</dbReference>
<evidence type="ECO:0000256" key="1">
    <source>
        <dbReference type="ARBA" id="ARBA00010057"/>
    </source>
</evidence>
<feature type="domain" description="von Hippel-Lindau disease tumour suppressor beta" evidence="2">
    <location>
        <begin position="9"/>
        <end position="85"/>
    </location>
</feature>
<dbReference type="InterPro" id="IPR036208">
    <property type="entry name" value="VHL_sf"/>
</dbReference>
<dbReference type="Gene3D" id="2.60.40.780">
    <property type="entry name" value="von Hippel-Lindau disease tumour suppressor, beta domain"/>
    <property type="match status" value="1"/>
</dbReference>
<dbReference type="Proteomes" id="UP000826195">
    <property type="component" value="Unassembled WGS sequence"/>
</dbReference>
<name>A0AAV7J6D5_COTGL</name>
<gene>
    <name evidence="3" type="ORF">KQX54_021208</name>
</gene>
<comment type="caution">
    <text evidence="3">The sequence shown here is derived from an EMBL/GenBank/DDBJ whole genome shotgun (WGS) entry which is preliminary data.</text>
</comment>
<accession>A0AAV7J6D5</accession>
<reference evidence="3 4" key="1">
    <citation type="journal article" date="2021" name="J. Hered.">
        <title>A chromosome-level genome assembly of the parasitoid wasp, Cotesia glomerata (Hymenoptera: Braconidae).</title>
        <authorList>
            <person name="Pinto B.J."/>
            <person name="Weis J.J."/>
            <person name="Gamble T."/>
            <person name="Ode P.J."/>
            <person name="Paul R."/>
            <person name="Zaspel J.M."/>
        </authorList>
    </citation>
    <scope>NUCLEOTIDE SEQUENCE [LARGE SCALE GENOMIC DNA]</scope>
    <source>
        <strain evidence="3">CgM1</strain>
    </source>
</reference>
<dbReference type="Pfam" id="PF01847">
    <property type="entry name" value="VHL"/>
    <property type="match status" value="1"/>
</dbReference>
<dbReference type="EMBL" id="JAHXZJ010000001">
    <property type="protein sequence ID" value="KAH0568565.1"/>
    <property type="molecule type" value="Genomic_DNA"/>
</dbReference>
<evidence type="ECO:0000259" key="2">
    <source>
        <dbReference type="Pfam" id="PF01847"/>
    </source>
</evidence>
<dbReference type="SUPFAM" id="SSF49468">
    <property type="entry name" value="VHL"/>
    <property type="match status" value="1"/>
</dbReference>
<dbReference type="AlphaFoldDB" id="A0AAV7J6D5"/>
<evidence type="ECO:0000313" key="3">
    <source>
        <dbReference type="EMBL" id="KAH0568565.1"/>
    </source>
</evidence>
<dbReference type="InterPro" id="IPR037140">
    <property type="entry name" value="VHL_beta_dom_sf"/>
</dbReference>
<sequence>MGTNEPEILRSIEDRHKAFVRFINTTPYPIDVLWINYHGQAVRYSILQPLGTLDINTFATHPWIFVEHETRDRFIAEGKDVFFPQPWFTRYLGMSRDQLPEHISRVEVHITLPIYSLRDISLRAIKRLLRHDLHAFSLDIPKSLQCELASMLPRKVAIHSTESKKKVNTYRVNKRKEKGRRTLALLLKNWSRSSCGIGPGCCPVTDSQTRDENEKFRIHITSSLQAVRPPNSRHAYVHEPKLDYFQHVDANKTNA</sequence>
<protein>
    <recommendedName>
        <fullName evidence="2">von Hippel-Lindau disease tumour suppressor beta domain-containing protein</fullName>
    </recommendedName>
</protein>
<proteinExistence type="inferred from homology"/>
<organism evidence="3 4">
    <name type="scientific">Cotesia glomerata</name>
    <name type="common">Lepidopteran parasitic wasp</name>
    <name type="synonym">Apanteles glomeratus</name>
    <dbReference type="NCBI Taxonomy" id="32391"/>
    <lineage>
        <taxon>Eukaryota</taxon>
        <taxon>Metazoa</taxon>
        <taxon>Ecdysozoa</taxon>
        <taxon>Arthropoda</taxon>
        <taxon>Hexapoda</taxon>
        <taxon>Insecta</taxon>
        <taxon>Pterygota</taxon>
        <taxon>Neoptera</taxon>
        <taxon>Endopterygota</taxon>
        <taxon>Hymenoptera</taxon>
        <taxon>Apocrita</taxon>
        <taxon>Ichneumonoidea</taxon>
        <taxon>Braconidae</taxon>
        <taxon>Microgastrinae</taxon>
        <taxon>Cotesia</taxon>
    </lineage>
</organism>
<dbReference type="InterPro" id="IPR037139">
    <property type="entry name" value="VHL_alpha_dom_sf"/>
</dbReference>
<dbReference type="FunFam" id="2.60.40.780:FF:000001">
    <property type="entry name" value="von Hippel-Lindau disease tumor suppressor"/>
    <property type="match status" value="1"/>
</dbReference>
<keyword evidence="4" id="KW-1185">Reference proteome</keyword>
<evidence type="ECO:0000313" key="4">
    <source>
        <dbReference type="Proteomes" id="UP000826195"/>
    </source>
</evidence>
<comment type="similarity">
    <text evidence="1">Belongs to the VHL family.</text>
</comment>